<dbReference type="OrthoDB" id="648416at2759"/>
<reference evidence="4 5" key="1">
    <citation type="submission" date="2019-01" db="EMBL/GenBank/DDBJ databases">
        <title>Sequencing of cultivated peanut Arachis hypogaea provides insights into genome evolution and oil improvement.</title>
        <authorList>
            <person name="Chen X."/>
        </authorList>
    </citation>
    <scope>NUCLEOTIDE SEQUENCE [LARGE SCALE GENOMIC DNA]</scope>
    <source>
        <strain evidence="5">cv. Fuhuasheng</strain>
        <tissue evidence="4">Leaves</tissue>
    </source>
</reference>
<name>A0A444WT82_ARAHY</name>
<evidence type="ECO:0000256" key="2">
    <source>
        <dbReference type="SAM" id="MobiDB-lite"/>
    </source>
</evidence>
<evidence type="ECO:0000256" key="1">
    <source>
        <dbReference type="ARBA" id="ARBA00005711"/>
    </source>
</evidence>
<comment type="caution">
    <text evidence="4">The sequence shown here is derived from an EMBL/GenBank/DDBJ whole genome shotgun (WGS) entry which is preliminary data.</text>
</comment>
<dbReference type="EMBL" id="SDMP01000021">
    <property type="protein sequence ID" value="RYQ80631.1"/>
    <property type="molecule type" value="Genomic_DNA"/>
</dbReference>
<evidence type="ECO:0000259" key="3">
    <source>
        <dbReference type="Pfam" id="PF03763"/>
    </source>
</evidence>
<organism evidence="4 5">
    <name type="scientific">Arachis hypogaea</name>
    <name type="common">Peanut</name>
    <dbReference type="NCBI Taxonomy" id="3818"/>
    <lineage>
        <taxon>Eukaryota</taxon>
        <taxon>Viridiplantae</taxon>
        <taxon>Streptophyta</taxon>
        <taxon>Embryophyta</taxon>
        <taxon>Tracheophyta</taxon>
        <taxon>Spermatophyta</taxon>
        <taxon>Magnoliopsida</taxon>
        <taxon>eudicotyledons</taxon>
        <taxon>Gunneridae</taxon>
        <taxon>Pentapetalae</taxon>
        <taxon>rosids</taxon>
        <taxon>fabids</taxon>
        <taxon>Fabales</taxon>
        <taxon>Fabaceae</taxon>
        <taxon>Papilionoideae</taxon>
        <taxon>50 kb inversion clade</taxon>
        <taxon>dalbergioids sensu lato</taxon>
        <taxon>Dalbergieae</taxon>
        <taxon>Pterocarpus clade</taxon>
        <taxon>Arachis</taxon>
    </lineage>
</organism>
<dbReference type="PANTHER" id="PTHR31471">
    <property type="entry name" value="OS02G0116800 PROTEIN"/>
    <property type="match status" value="1"/>
</dbReference>
<proteinExistence type="inferred from homology"/>
<sequence length="418" mass="46714">MKSSNNSSSSSMKLGSFLSPDMQNHSERSIGSQKGWNSERVVLNQTSRIRRHSGLTSFNSGRRTMPSKWDDAERWICSPVSGYGSSSNNNNNNNNNRNSYSQSQLQRRPKSKSGPIMPPGTSSSSYYSNYSPTIPLRQGLLVRNLMVGSPFTTGVLAPDALSLHHFDAHDNDFGPRFDIGNVMQQYSSGSVLNDNNGVLAPMWNQLLCDPSSPNSQDENPKNEETPTMSPFSRRDQGTQMSPPESEDDANSSPISAMDQTHGNSGKLEVRDVEVDSEATVIRWPKGHATKLNSFQESNTEIQTSCLDIPESTMDITKIQKEEAKIVAWESQQKAKAEAAIRKLEMKLEKKRSSSMDKILNKLRRAQMKAEKMRSSKAMPQKQEQGQQGKQNSKPLKVFSLPKYVQLWSPSRCFSTYDD</sequence>
<dbReference type="Gramene" id="arahy.Tifrunner.gnm2.ann2.Ah05g075700.1">
    <property type="protein sequence ID" value="arahy.Tifrunner.gnm2.ann2.Ah05g075700.1-CDS"/>
    <property type="gene ID" value="arahy.Tifrunner.gnm2.ann2.Ah05g075700"/>
</dbReference>
<dbReference type="Pfam" id="PF03763">
    <property type="entry name" value="Remorin_C"/>
    <property type="match status" value="1"/>
</dbReference>
<feature type="region of interest" description="Disordered" evidence="2">
    <location>
        <begin position="366"/>
        <end position="395"/>
    </location>
</feature>
<dbReference type="InterPro" id="IPR005516">
    <property type="entry name" value="Remorin_C"/>
</dbReference>
<feature type="compositionally biased region" description="Low complexity" evidence="2">
    <location>
        <begin position="82"/>
        <end position="104"/>
    </location>
</feature>
<comment type="similarity">
    <text evidence="1">Belongs to the remorin family.</text>
</comment>
<protein>
    <recommendedName>
        <fullName evidence="3">Remorin C-terminal domain-containing protein</fullName>
    </recommendedName>
</protein>
<dbReference type="PANTHER" id="PTHR31471:SF100">
    <property type="entry name" value="CARBOXY-TERMINAL REGION REMORIN"/>
    <property type="match status" value="1"/>
</dbReference>
<dbReference type="Proteomes" id="UP000289738">
    <property type="component" value="Unassembled WGS sequence"/>
</dbReference>
<dbReference type="STRING" id="3818.A0A444WT82"/>
<evidence type="ECO:0000313" key="4">
    <source>
        <dbReference type="EMBL" id="RYQ80631.1"/>
    </source>
</evidence>
<feature type="compositionally biased region" description="Low complexity" evidence="2">
    <location>
        <begin position="1"/>
        <end position="11"/>
    </location>
</feature>
<feature type="compositionally biased region" description="Polar residues" evidence="2">
    <location>
        <begin position="250"/>
        <end position="263"/>
    </location>
</feature>
<dbReference type="AlphaFoldDB" id="A0A444WT82"/>
<dbReference type="SMR" id="A0A444WT82"/>
<feature type="region of interest" description="Disordered" evidence="2">
    <location>
        <begin position="82"/>
        <end position="128"/>
    </location>
</feature>
<gene>
    <name evidence="4" type="ORF">Ahy_Scaffold1g106916</name>
</gene>
<evidence type="ECO:0000313" key="5">
    <source>
        <dbReference type="Proteomes" id="UP000289738"/>
    </source>
</evidence>
<feature type="domain" description="Remorin C-terminal" evidence="3">
    <location>
        <begin position="313"/>
        <end position="383"/>
    </location>
</feature>
<keyword evidence="5" id="KW-1185">Reference proteome</keyword>
<feature type="region of interest" description="Disordered" evidence="2">
    <location>
        <begin position="204"/>
        <end position="271"/>
    </location>
</feature>
<feature type="region of interest" description="Disordered" evidence="2">
    <location>
        <begin position="1"/>
        <end position="38"/>
    </location>
</feature>
<feature type="compositionally biased region" description="Low complexity" evidence="2">
    <location>
        <begin position="380"/>
        <end position="390"/>
    </location>
</feature>
<accession>A0A444WT82</accession>